<dbReference type="Proteomes" id="UP000829494">
    <property type="component" value="Chromosome"/>
</dbReference>
<evidence type="ECO:0008006" key="3">
    <source>
        <dbReference type="Google" id="ProtNLM"/>
    </source>
</evidence>
<reference evidence="1 2" key="1">
    <citation type="submission" date="2022-03" db="EMBL/GenBank/DDBJ databases">
        <title>Complete genome of Streptomyces rimosus ssp. rimosus R7 (=ATCC 10970).</title>
        <authorList>
            <person name="Beganovic S."/>
            <person name="Ruckert C."/>
            <person name="Busche T."/>
            <person name="Kalinowski J."/>
            <person name="Wittmann C."/>
        </authorList>
    </citation>
    <scope>NUCLEOTIDE SEQUENCE [LARGE SCALE GENOMIC DNA]</scope>
    <source>
        <strain evidence="1 2">R7</strain>
    </source>
</reference>
<accession>A0ABY3YYP2</accession>
<name>A0ABY3YYP2_STRRM</name>
<dbReference type="EMBL" id="CP094298">
    <property type="protein sequence ID" value="UNZ02603.1"/>
    <property type="molecule type" value="Genomic_DNA"/>
</dbReference>
<sequence length="89" mass="9823">MEFGVASKRLQATLKGLGEPWRGAEFAETFAMIYEPVRDGMFKSMDSLGKRMEGVGEKLQEMARGYEAAERGGVHCVGQVSRSYSSPWG</sequence>
<organism evidence="1 2">
    <name type="scientific">Streptomyces rimosus subsp. rimosus</name>
    <dbReference type="NCBI Taxonomy" id="132474"/>
    <lineage>
        <taxon>Bacteria</taxon>
        <taxon>Bacillati</taxon>
        <taxon>Actinomycetota</taxon>
        <taxon>Actinomycetes</taxon>
        <taxon>Kitasatosporales</taxon>
        <taxon>Streptomycetaceae</taxon>
        <taxon>Streptomyces</taxon>
    </lineage>
</organism>
<keyword evidence="2" id="KW-1185">Reference proteome</keyword>
<proteinExistence type="predicted"/>
<protein>
    <recommendedName>
        <fullName evidence="3">WXG100 family type VII secretion target</fullName>
    </recommendedName>
</protein>
<evidence type="ECO:0000313" key="2">
    <source>
        <dbReference type="Proteomes" id="UP000829494"/>
    </source>
</evidence>
<dbReference type="Gene3D" id="1.10.287.1060">
    <property type="entry name" value="ESAT-6-like"/>
    <property type="match status" value="1"/>
</dbReference>
<evidence type="ECO:0000313" key="1">
    <source>
        <dbReference type="EMBL" id="UNZ02603.1"/>
    </source>
</evidence>
<gene>
    <name evidence="1" type="ORF">SRIMR7_10630</name>
</gene>